<dbReference type="Gene3D" id="2.170.120.40">
    <property type="entry name" value="YbbR-like domain"/>
    <property type="match status" value="2"/>
</dbReference>
<feature type="compositionally biased region" description="Low complexity" evidence="1">
    <location>
        <begin position="317"/>
        <end position="330"/>
    </location>
</feature>
<reference evidence="2 3" key="1">
    <citation type="submission" date="2013-03" db="EMBL/GenBank/DDBJ databases">
        <title>The Genome Sequence of Enterococcus columbae ATCC_51263 (PacBio/Illumina hybrid assembly).</title>
        <authorList>
            <consortium name="The Broad Institute Genomics Platform"/>
            <consortium name="The Broad Institute Genome Sequencing Center for Infectious Disease"/>
            <person name="Earl A."/>
            <person name="Russ C."/>
            <person name="Gilmore M."/>
            <person name="Surin D."/>
            <person name="Walker B."/>
            <person name="Young S."/>
            <person name="Zeng Q."/>
            <person name="Gargeya S."/>
            <person name="Fitzgerald M."/>
            <person name="Haas B."/>
            <person name="Abouelleil A."/>
            <person name="Allen A.W."/>
            <person name="Alvarado L."/>
            <person name="Arachchi H.M."/>
            <person name="Berlin A.M."/>
            <person name="Chapman S.B."/>
            <person name="Gainer-Dewar J."/>
            <person name="Goldberg J."/>
            <person name="Griggs A."/>
            <person name="Gujja S."/>
            <person name="Hansen M."/>
            <person name="Howarth C."/>
            <person name="Imamovic A."/>
            <person name="Ireland A."/>
            <person name="Larimer J."/>
            <person name="McCowan C."/>
            <person name="Murphy C."/>
            <person name="Pearson M."/>
            <person name="Poon T.W."/>
            <person name="Priest M."/>
            <person name="Roberts A."/>
            <person name="Saif S."/>
            <person name="Shea T."/>
            <person name="Sisk P."/>
            <person name="Sykes S."/>
            <person name="Wortman J."/>
            <person name="Nusbaum C."/>
            <person name="Birren B."/>
        </authorList>
    </citation>
    <scope>NUCLEOTIDE SEQUENCE [LARGE SCALE GENOMIC DNA]</scope>
    <source>
        <strain evidence="2 3">ATCC 51263</strain>
    </source>
</reference>
<dbReference type="EMBL" id="ASWJ01000003">
    <property type="protein sequence ID" value="EOW87352.1"/>
    <property type="molecule type" value="Genomic_DNA"/>
</dbReference>
<sequence length="381" mass="42082">MNFIQKGKLITAFFAFLLTIVLFYNANNPTIQNNLQKSNYSYSETIKSVPIVFDYDDEKYYIQGYEPTVSVKLTSVNRVQLLAESNEDTRTFRVVAHLKKLKPGTHEVSLEVENLKSGVKAKLTPKKMLLTIENKQSKTFNVEAAVAENSLKSGVEIESVTTTPERIVVTTGEETMKEISAVRAIVTSTTPIEENMTKSVKLFAINKKGEQLDVTFSQPKVEVHVKLKPQTKLVPVKIKQTGTIPDTVSSYSFSVEPAQVSLTGYPNELAKLNEIELSVDITGIAEKVSKVYNIPIASRYETDQKNVTVTITPTLKASTTQSNQATTTITPSKQNNNNQVAENSSSTSESSSKSEEKTETTESTVESTPSKEEVNTDKAKS</sequence>
<dbReference type="STRING" id="1121865.OMW_00808"/>
<comment type="caution">
    <text evidence="2">The sequence shown here is derived from an EMBL/GenBank/DDBJ whole genome shotgun (WGS) entry which is preliminary data.</text>
</comment>
<dbReference type="Proteomes" id="UP000014113">
    <property type="component" value="Unassembled WGS sequence"/>
</dbReference>
<dbReference type="PATRIC" id="fig|1121865.3.peg.797"/>
<name>S0KFG4_9ENTE</name>
<organism evidence="2 3">
    <name type="scientific">Enterococcus columbae DSM 7374 = ATCC 51263</name>
    <dbReference type="NCBI Taxonomy" id="1121865"/>
    <lineage>
        <taxon>Bacteria</taxon>
        <taxon>Bacillati</taxon>
        <taxon>Bacillota</taxon>
        <taxon>Bacilli</taxon>
        <taxon>Lactobacillales</taxon>
        <taxon>Enterococcaceae</taxon>
        <taxon>Enterococcus</taxon>
    </lineage>
</organism>
<feature type="compositionally biased region" description="Basic and acidic residues" evidence="1">
    <location>
        <begin position="369"/>
        <end position="381"/>
    </location>
</feature>
<proteinExistence type="predicted"/>
<evidence type="ECO:0000256" key="1">
    <source>
        <dbReference type="SAM" id="MobiDB-lite"/>
    </source>
</evidence>
<dbReference type="PANTHER" id="PTHR37804:SF1">
    <property type="entry name" value="CDAA REGULATORY PROTEIN CDAR"/>
    <property type="match status" value="1"/>
</dbReference>
<feature type="region of interest" description="Disordered" evidence="1">
    <location>
        <begin position="317"/>
        <end position="381"/>
    </location>
</feature>
<feature type="compositionally biased region" description="Polar residues" evidence="1">
    <location>
        <begin position="331"/>
        <end position="343"/>
    </location>
</feature>
<evidence type="ECO:0008006" key="4">
    <source>
        <dbReference type="Google" id="ProtNLM"/>
    </source>
</evidence>
<dbReference type="eggNOG" id="COG4856">
    <property type="taxonomic scope" value="Bacteria"/>
</dbReference>
<dbReference type="AlphaFoldDB" id="S0KFG4"/>
<gene>
    <name evidence="2" type="ORF">I568_00396</name>
</gene>
<dbReference type="OrthoDB" id="2960905at2"/>
<dbReference type="InterPro" id="IPR053154">
    <property type="entry name" value="c-di-AMP_regulator"/>
</dbReference>
<dbReference type="RefSeq" id="WP_016182970.1">
    <property type="nucleotide sequence ID" value="NZ_JXKI01000022.1"/>
</dbReference>
<dbReference type="PANTHER" id="PTHR37804">
    <property type="entry name" value="CDAA REGULATORY PROTEIN CDAR"/>
    <property type="match status" value="1"/>
</dbReference>
<protein>
    <recommendedName>
        <fullName evidence="4">YbbR-like protein</fullName>
    </recommendedName>
</protein>
<dbReference type="Pfam" id="PF07949">
    <property type="entry name" value="YbbR"/>
    <property type="match status" value="2"/>
</dbReference>
<keyword evidence="3" id="KW-1185">Reference proteome</keyword>
<dbReference type="Gene3D" id="2.170.120.30">
    <property type="match status" value="1"/>
</dbReference>
<evidence type="ECO:0000313" key="3">
    <source>
        <dbReference type="Proteomes" id="UP000014113"/>
    </source>
</evidence>
<accession>S0KFG4</accession>
<evidence type="ECO:0000313" key="2">
    <source>
        <dbReference type="EMBL" id="EOW87352.1"/>
    </source>
</evidence>
<dbReference type="InterPro" id="IPR012505">
    <property type="entry name" value="YbbR"/>
</dbReference>